<name>A0A841DL06_9ACTN</name>
<gene>
    <name evidence="4" type="ORF">HDA44_001690</name>
</gene>
<sequence>MAMNSDSPVADLHPLPCGRTVEDVSDDLDTEQHGGPANAHLAHCPHCQTAKASLEQLAAATALLIDDPVDVPTGLLDRIMTAVRADLNLGRTLPLPTGSAQVEVSVSALASVLRYAVDGVPGIRARRCRIDLDEDRPDAVRVSMTVALRFGAGQVAALDEARDRVAAALQGQVGYTLTSLDFEVVDVWTDQR</sequence>
<protein>
    <recommendedName>
        <fullName evidence="6">Asp23/Gls24 family envelope stress response protein</fullName>
    </recommendedName>
</protein>
<feature type="region of interest" description="Disordered" evidence="3">
    <location>
        <begin position="1"/>
        <end position="37"/>
    </location>
</feature>
<proteinExistence type="predicted"/>
<accession>A0A841DL06</accession>
<evidence type="ECO:0000313" key="4">
    <source>
        <dbReference type="EMBL" id="MBB5978349.1"/>
    </source>
</evidence>
<dbReference type="InterPro" id="IPR041916">
    <property type="entry name" value="Anti_sigma_zinc_sf"/>
</dbReference>
<keyword evidence="5" id="KW-1185">Reference proteome</keyword>
<dbReference type="Gene3D" id="1.10.10.1320">
    <property type="entry name" value="Anti-sigma factor, zinc-finger domain"/>
    <property type="match status" value="1"/>
</dbReference>
<dbReference type="RefSeq" id="WP_184832695.1">
    <property type="nucleotide sequence ID" value="NZ_BAAAVN010000004.1"/>
</dbReference>
<keyword evidence="2" id="KW-0804">Transcription</keyword>
<dbReference type="EMBL" id="JACHNF010000001">
    <property type="protein sequence ID" value="MBB5978349.1"/>
    <property type="molecule type" value="Genomic_DNA"/>
</dbReference>
<evidence type="ECO:0008006" key="6">
    <source>
        <dbReference type="Google" id="ProtNLM"/>
    </source>
</evidence>
<evidence type="ECO:0000256" key="2">
    <source>
        <dbReference type="ARBA" id="ARBA00023163"/>
    </source>
</evidence>
<evidence type="ECO:0000256" key="1">
    <source>
        <dbReference type="ARBA" id="ARBA00023015"/>
    </source>
</evidence>
<keyword evidence="1" id="KW-0805">Transcription regulation</keyword>
<organism evidence="4 5">
    <name type="scientific">Kribbella solani</name>
    <dbReference type="NCBI Taxonomy" id="236067"/>
    <lineage>
        <taxon>Bacteria</taxon>
        <taxon>Bacillati</taxon>
        <taxon>Actinomycetota</taxon>
        <taxon>Actinomycetes</taxon>
        <taxon>Propionibacteriales</taxon>
        <taxon>Kribbellaceae</taxon>
        <taxon>Kribbella</taxon>
    </lineage>
</organism>
<evidence type="ECO:0000256" key="3">
    <source>
        <dbReference type="SAM" id="MobiDB-lite"/>
    </source>
</evidence>
<dbReference type="AlphaFoldDB" id="A0A841DL06"/>
<reference evidence="4 5" key="1">
    <citation type="submission" date="2020-08" db="EMBL/GenBank/DDBJ databases">
        <title>Sequencing the genomes of 1000 actinobacteria strains.</title>
        <authorList>
            <person name="Klenk H.-P."/>
        </authorList>
    </citation>
    <scope>NUCLEOTIDE SEQUENCE [LARGE SCALE GENOMIC DNA]</scope>
    <source>
        <strain evidence="4 5">DSM 17294</strain>
    </source>
</reference>
<evidence type="ECO:0000313" key="5">
    <source>
        <dbReference type="Proteomes" id="UP000558997"/>
    </source>
</evidence>
<dbReference type="Proteomes" id="UP000558997">
    <property type="component" value="Unassembled WGS sequence"/>
</dbReference>
<comment type="caution">
    <text evidence="4">The sequence shown here is derived from an EMBL/GenBank/DDBJ whole genome shotgun (WGS) entry which is preliminary data.</text>
</comment>